<sequence>MQVCINFNNQNLILDVNIYDTIEKCKKKIQNMVGIPYQKQRLIYAGVQLLDNETLCQQKIQNKSTLYLFQEIIGGGFSFYDIEKVEEYKCGKYKEEYKHLCIIDGLNFQAYCQVCNCDVVIQLGFKKQKEQFFDIGRIKGKQCCPKCKKNIKAFNVKNLIFSNCFWKYEAMLFDSTKKIGYGKQYDNGNYATLSDKDEDIRSYEYLLIKVLPQNQQNAKELESYQFPQD</sequence>
<dbReference type="InterPro" id="IPR050158">
    <property type="entry name" value="Ubiquitin_ubiquitin-like"/>
</dbReference>
<accession>A0A0V0R650</accession>
<dbReference type="InParanoid" id="A0A0V0R650"/>
<proteinExistence type="predicted"/>
<name>A0A0V0R650_PSEPJ</name>
<dbReference type="Gene3D" id="3.10.20.90">
    <property type="entry name" value="Phosphatidylinositol 3-kinase Catalytic Subunit, Chain A, domain 1"/>
    <property type="match status" value="1"/>
</dbReference>
<evidence type="ECO:0000313" key="3">
    <source>
        <dbReference type="Proteomes" id="UP000054937"/>
    </source>
</evidence>
<reference evidence="2 3" key="1">
    <citation type="journal article" date="2015" name="Sci. Rep.">
        <title>Genome of the facultative scuticociliatosis pathogen Pseudocohnilembus persalinus provides insight into its virulence through horizontal gene transfer.</title>
        <authorList>
            <person name="Xiong J."/>
            <person name="Wang G."/>
            <person name="Cheng J."/>
            <person name="Tian M."/>
            <person name="Pan X."/>
            <person name="Warren A."/>
            <person name="Jiang C."/>
            <person name="Yuan D."/>
            <person name="Miao W."/>
        </authorList>
    </citation>
    <scope>NUCLEOTIDE SEQUENCE [LARGE SCALE GENOMIC DNA]</scope>
    <source>
        <strain evidence="2">36N120E</strain>
    </source>
</reference>
<feature type="domain" description="Ubiquitin-like" evidence="1">
    <location>
        <begin position="1"/>
        <end position="75"/>
    </location>
</feature>
<gene>
    <name evidence="2" type="ORF">PPERSA_05339</name>
</gene>
<dbReference type="InterPro" id="IPR019956">
    <property type="entry name" value="Ubiquitin_dom"/>
</dbReference>
<evidence type="ECO:0000259" key="1">
    <source>
        <dbReference type="PROSITE" id="PS50053"/>
    </source>
</evidence>
<dbReference type="InterPro" id="IPR000626">
    <property type="entry name" value="Ubiquitin-like_dom"/>
</dbReference>
<dbReference type="InterPro" id="IPR029071">
    <property type="entry name" value="Ubiquitin-like_domsf"/>
</dbReference>
<comment type="caution">
    <text evidence="2">The sequence shown here is derived from an EMBL/GenBank/DDBJ whole genome shotgun (WGS) entry which is preliminary data.</text>
</comment>
<evidence type="ECO:0000313" key="2">
    <source>
        <dbReference type="EMBL" id="KRX09947.1"/>
    </source>
</evidence>
<dbReference type="Pfam" id="PF00240">
    <property type="entry name" value="ubiquitin"/>
    <property type="match status" value="1"/>
</dbReference>
<dbReference type="EMBL" id="LDAU01000042">
    <property type="protein sequence ID" value="KRX09947.1"/>
    <property type="molecule type" value="Genomic_DNA"/>
</dbReference>
<dbReference type="SMART" id="SM00213">
    <property type="entry name" value="UBQ"/>
    <property type="match status" value="1"/>
</dbReference>
<dbReference type="Proteomes" id="UP000054937">
    <property type="component" value="Unassembled WGS sequence"/>
</dbReference>
<dbReference type="PRINTS" id="PR00348">
    <property type="entry name" value="UBIQUITIN"/>
</dbReference>
<dbReference type="AlphaFoldDB" id="A0A0V0R650"/>
<dbReference type="OrthoDB" id="419317at2759"/>
<organism evidence="2 3">
    <name type="scientific">Pseudocohnilembus persalinus</name>
    <name type="common">Ciliate</name>
    <dbReference type="NCBI Taxonomy" id="266149"/>
    <lineage>
        <taxon>Eukaryota</taxon>
        <taxon>Sar</taxon>
        <taxon>Alveolata</taxon>
        <taxon>Ciliophora</taxon>
        <taxon>Intramacronucleata</taxon>
        <taxon>Oligohymenophorea</taxon>
        <taxon>Scuticociliatia</taxon>
        <taxon>Philasterida</taxon>
        <taxon>Pseudocohnilembidae</taxon>
        <taxon>Pseudocohnilembus</taxon>
    </lineage>
</organism>
<protein>
    <recommendedName>
        <fullName evidence="1">Ubiquitin-like domain-containing protein</fullName>
    </recommendedName>
</protein>
<dbReference type="SUPFAM" id="SSF54236">
    <property type="entry name" value="Ubiquitin-like"/>
    <property type="match status" value="1"/>
</dbReference>
<keyword evidence="3" id="KW-1185">Reference proteome</keyword>
<dbReference type="PROSITE" id="PS50053">
    <property type="entry name" value="UBIQUITIN_2"/>
    <property type="match status" value="1"/>
</dbReference>
<dbReference type="PANTHER" id="PTHR10666">
    <property type="entry name" value="UBIQUITIN"/>
    <property type="match status" value="1"/>
</dbReference>